<keyword evidence="3" id="KW-0067">ATP-binding</keyword>
<dbReference type="GeneID" id="103113400"/>
<gene>
    <name evidence="5" type="primary">NTPCR</name>
</gene>
<evidence type="ECO:0000256" key="2">
    <source>
        <dbReference type="ARBA" id="ARBA00022801"/>
    </source>
</evidence>
<dbReference type="Proteomes" id="UP001652624">
    <property type="component" value="Chromosome 6"/>
</dbReference>
<dbReference type="RefSeq" id="XP_060047963.1">
    <property type="nucleotide sequence ID" value="XM_060191980.1"/>
</dbReference>
<dbReference type="PANTHER" id="PTHR43146">
    <property type="entry name" value="CANCER-RELATED NUCLEOSIDE-TRIPHOSPHATASE"/>
    <property type="match status" value="1"/>
</dbReference>
<sequence length="175" mass="18812">MEAVLAALGGGDGGGRDLHRDPFRDCCGPGQGLGPQSLLNGSACVPDRAPRSVPLPGKRECRVGQYVVDLMSFEQLALPVLRNVGSSSDSGHQVCVIDEIGKMELFSQPFIQAIRQTLSTPGIVVLGTIPIPKGKPLALVEEIRSRNDIRVFNVTRENRNHLLQDIVTCVQSSSK</sequence>
<dbReference type="Pfam" id="PF03266">
    <property type="entry name" value="NTPase_1"/>
    <property type="match status" value="1"/>
</dbReference>
<evidence type="ECO:0000256" key="1">
    <source>
        <dbReference type="ARBA" id="ARBA00022741"/>
    </source>
</evidence>
<dbReference type="PANTHER" id="PTHR43146:SF1">
    <property type="entry name" value="CANCER-RELATED NUCLEOSIDE-TRIPHOSPHATASE"/>
    <property type="match status" value="1"/>
</dbReference>
<accession>A0ABM3XGL3</accession>
<keyword evidence="2" id="KW-0378">Hydrolase</keyword>
<keyword evidence="4" id="KW-1185">Reference proteome</keyword>
<organism evidence="4 5">
    <name type="scientific">Erinaceus europaeus</name>
    <name type="common">Western European hedgehog</name>
    <dbReference type="NCBI Taxonomy" id="9365"/>
    <lineage>
        <taxon>Eukaryota</taxon>
        <taxon>Metazoa</taxon>
        <taxon>Chordata</taxon>
        <taxon>Craniata</taxon>
        <taxon>Vertebrata</taxon>
        <taxon>Euteleostomi</taxon>
        <taxon>Mammalia</taxon>
        <taxon>Eutheria</taxon>
        <taxon>Laurasiatheria</taxon>
        <taxon>Eulipotyphla</taxon>
        <taxon>Erinaceidae</taxon>
        <taxon>Erinaceinae</taxon>
        <taxon>Erinaceus</taxon>
    </lineage>
</organism>
<dbReference type="Gene3D" id="3.40.50.300">
    <property type="entry name" value="P-loop containing nucleotide triphosphate hydrolases"/>
    <property type="match status" value="1"/>
</dbReference>
<dbReference type="SUPFAM" id="SSF52540">
    <property type="entry name" value="P-loop containing nucleoside triphosphate hydrolases"/>
    <property type="match status" value="1"/>
</dbReference>
<evidence type="ECO:0000313" key="5">
    <source>
        <dbReference type="RefSeq" id="XP_060047963.1"/>
    </source>
</evidence>
<reference evidence="5" key="1">
    <citation type="submission" date="2025-08" db="UniProtKB">
        <authorList>
            <consortium name="RefSeq"/>
        </authorList>
    </citation>
    <scope>IDENTIFICATION</scope>
</reference>
<proteinExistence type="predicted"/>
<evidence type="ECO:0000256" key="3">
    <source>
        <dbReference type="ARBA" id="ARBA00022840"/>
    </source>
</evidence>
<dbReference type="InterPro" id="IPR027417">
    <property type="entry name" value="P-loop_NTPase"/>
</dbReference>
<name>A0ABM3XGL3_ERIEU</name>
<evidence type="ECO:0000313" key="4">
    <source>
        <dbReference type="Proteomes" id="UP001652624"/>
    </source>
</evidence>
<protein>
    <submittedName>
        <fullName evidence="5">Cancer-related nucleoside-triphosphatase isoform X2</fullName>
    </submittedName>
</protein>
<keyword evidence="1" id="KW-0547">Nucleotide-binding</keyword>
<dbReference type="InterPro" id="IPR004948">
    <property type="entry name" value="Nuc-triphosphatase_THEP1"/>
</dbReference>